<feature type="repeat" description="PPR" evidence="2">
    <location>
        <begin position="800"/>
        <end position="834"/>
    </location>
</feature>
<dbReference type="Pfam" id="PF13041">
    <property type="entry name" value="PPR_2"/>
    <property type="match status" value="1"/>
</dbReference>
<keyword evidence="5" id="KW-1185">Reference proteome</keyword>
<dbReference type="Pfam" id="PF13812">
    <property type="entry name" value="PPR_3"/>
    <property type="match status" value="1"/>
</dbReference>
<reference evidence="4" key="1">
    <citation type="submission" date="2023-03" db="EMBL/GenBank/DDBJ databases">
        <title>Massive genome expansion in bonnet fungi (Mycena s.s.) driven by repeated elements and novel gene families across ecological guilds.</title>
        <authorList>
            <consortium name="Lawrence Berkeley National Laboratory"/>
            <person name="Harder C.B."/>
            <person name="Miyauchi S."/>
            <person name="Viragh M."/>
            <person name="Kuo A."/>
            <person name="Thoen E."/>
            <person name="Andreopoulos B."/>
            <person name="Lu D."/>
            <person name="Skrede I."/>
            <person name="Drula E."/>
            <person name="Henrissat B."/>
            <person name="Morin E."/>
            <person name="Kohler A."/>
            <person name="Barry K."/>
            <person name="LaButti K."/>
            <person name="Morin E."/>
            <person name="Salamov A."/>
            <person name="Lipzen A."/>
            <person name="Mereny Z."/>
            <person name="Hegedus B."/>
            <person name="Baldrian P."/>
            <person name="Stursova M."/>
            <person name="Weitz H."/>
            <person name="Taylor A."/>
            <person name="Grigoriev I.V."/>
            <person name="Nagy L.G."/>
            <person name="Martin F."/>
            <person name="Kauserud H."/>
        </authorList>
    </citation>
    <scope>NUCLEOTIDE SEQUENCE</scope>
    <source>
        <strain evidence="4">9284</strain>
    </source>
</reference>
<dbReference type="Pfam" id="PF12854">
    <property type="entry name" value="PPR_1"/>
    <property type="match status" value="1"/>
</dbReference>
<dbReference type="Gene3D" id="1.25.40.10">
    <property type="entry name" value="Tetratricopeptide repeat domain"/>
    <property type="match status" value="4"/>
</dbReference>
<gene>
    <name evidence="4" type="ORF">FB45DRAFT_904804</name>
</gene>
<dbReference type="EMBL" id="JARKIF010000005">
    <property type="protein sequence ID" value="KAJ7639131.1"/>
    <property type="molecule type" value="Genomic_DNA"/>
</dbReference>
<proteinExistence type="inferred from homology"/>
<comment type="caution">
    <text evidence="4">The sequence shown here is derived from an EMBL/GenBank/DDBJ whole genome shotgun (WGS) entry which is preliminary data.</text>
</comment>
<evidence type="ECO:0000256" key="2">
    <source>
        <dbReference type="PROSITE-ProRule" id="PRU00708"/>
    </source>
</evidence>
<evidence type="ECO:0000313" key="4">
    <source>
        <dbReference type="EMBL" id="KAJ7639131.1"/>
    </source>
</evidence>
<dbReference type="InterPro" id="IPR002885">
    <property type="entry name" value="PPR_rpt"/>
</dbReference>
<dbReference type="PANTHER" id="PTHR46128:SF329">
    <property type="entry name" value="MITOCHONDRIAL GROUP I INTRON SPLICING FACTOR DMR1"/>
    <property type="match status" value="1"/>
</dbReference>
<dbReference type="NCBIfam" id="TIGR00756">
    <property type="entry name" value="PPR"/>
    <property type="match status" value="2"/>
</dbReference>
<dbReference type="PROSITE" id="PS51375">
    <property type="entry name" value="PPR"/>
    <property type="match status" value="4"/>
</dbReference>
<protein>
    <recommendedName>
        <fullName evidence="6">Pentatricopeptide repeat-containing protein</fullName>
    </recommendedName>
</protein>
<dbReference type="InterPro" id="IPR011990">
    <property type="entry name" value="TPR-like_helical_dom_sf"/>
</dbReference>
<dbReference type="InterPro" id="IPR050872">
    <property type="entry name" value="PPR_P_subfamily"/>
</dbReference>
<dbReference type="PANTHER" id="PTHR46128">
    <property type="entry name" value="MITOCHONDRIAL GROUP I INTRON SPLICING FACTOR CCM1"/>
    <property type="match status" value="1"/>
</dbReference>
<feature type="region of interest" description="Disordered" evidence="3">
    <location>
        <begin position="139"/>
        <end position="163"/>
    </location>
</feature>
<evidence type="ECO:0000256" key="3">
    <source>
        <dbReference type="SAM" id="MobiDB-lite"/>
    </source>
</evidence>
<feature type="repeat" description="PPR" evidence="2">
    <location>
        <begin position="759"/>
        <end position="793"/>
    </location>
</feature>
<feature type="repeat" description="PPR" evidence="2">
    <location>
        <begin position="617"/>
        <end position="651"/>
    </location>
</feature>
<evidence type="ECO:0008006" key="6">
    <source>
        <dbReference type="Google" id="ProtNLM"/>
    </source>
</evidence>
<organism evidence="4 5">
    <name type="scientific">Roridomyces roridus</name>
    <dbReference type="NCBI Taxonomy" id="1738132"/>
    <lineage>
        <taxon>Eukaryota</taxon>
        <taxon>Fungi</taxon>
        <taxon>Dikarya</taxon>
        <taxon>Basidiomycota</taxon>
        <taxon>Agaricomycotina</taxon>
        <taxon>Agaricomycetes</taxon>
        <taxon>Agaricomycetidae</taxon>
        <taxon>Agaricales</taxon>
        <taxon>Marasmiineae</taxon>
        <taxon>Mycenaceae</taxon>
        <taxon>Roridomyces</taxon>
    </lineage>
</organism>
<sequence>MVEPAASVIFNTLLQSRSTLGQSGTVYSVSRVMSRPSRLPLTPGFFNPQPRRVKGKERMTDPSCADILSFHSARSQEWSCRMRVSVGCSSAVENSDEEAARRWFLRRPRKPAYTVPRHFPSDPALPPAVLRRGQTRYASNFSDRPFSESDPPSSNEDPPRIEPLPEASAALDANTVPSNEEDAVPADSDSSPEFADVPLVDAASVPSEDPDPPPLLDDISETDSPPQRDYSADIRYFRALLAEESFQPEKAWHAYEVIRTHDLHANLTSKELVMLAKRVVQSADSRTHLDDLEESHQWGRRVRELLAAVPARGIRPDDLRNLTARALALEGDLQTALDMIHAEKPLYEDYGPFLRVYESILVSTWLHHDRVRAVEFLILEWKILGSYLMTENSRTHSHIRPIAAAAASLRKTAFAIVTGISLPSFVLADKQSEWKEEDRKYLGEFLIEAFFRSDAPSQSLQVFKEMQRQNLKPLQTLPLQLARVLARDNLHQDAHALFASLEQTRMSYDYLFTGLYLYSNEGRLPETYQWFDRITARGWQNPKVVLQLMYAYAVQGQTEKTLEIFEEYFPEDQDGVPTNLPVLEHFAVGVFAHAQRGDFDGMAPWLQKMRMLGLQPDVYIYTTILKSFAMRGDVAAIASILDEMRAAGHPPNIVTYTTVMTLLANRRDPASTEAIYARAVKDGIVPDSLMISVLMNAHVEAGSWKGVIRAFDFIRTTVGVRLDIGIFNILLKAYIQIGAPFRVVSRVFNMLERHLIRPDSFTFTMLIQSACDARQMNTAVEIFTQMENLQEQSGSSYLITTWTMTAIMAGFVRVGQRERAMAVYEDMVQRGLKPSASTYNVIVAAYGTAGTEESFQLAEQFIQELADLPPNERPWDVPRFGRISSRDLVYMPLMRTYASRRRPQEVERLFQTLLQDGGEPTLTNLGVLLDAYVRVGDIDSARQLWPQIFELGVKYSSVALFDKDSDEQRLATMHAFVLCIPLSWYLDGLSRAGLHDEIASVWKTFQDRGFAFSADNWNQLAIALLRAREFERCFEVLERVIVPNRRRSNLLRQEREFSPASPLSLVDTPAEARTPMEKSLVGKARSEATKWGRFHRRVGEEWDDPVYAEDLAHHLHILHRISPFWNTWHPNHTLLRGLFEVLLRLRAGYPADATSADDALSTSSDVVAERTSAAYARLKDIYSLYPDAVVLVEKFERKERERLGRWFTRVYRWAAVR</sequence>
<evidence type="ECO:0000313" key="5">
    <source>
        <dbReference type="Proteomes" id="UP001221142"/>
    </source>
</evidence>
<accession>A0AAD7C505</accession>
<evidence type="ECO:0000256" key="1">
    <source>
        <dbReference type="ARBA" id="ARBA00007626"/>
    </source>
</evidence>
<comment type="similarity">
    <text evidence="1">Belongs to the PPR family. P subfamily.</text>
</comment>
<feature type="repeat" description="PPR" evidence="2">
    <location>
        <begin position="652"/>
        <end position="686"/>
    </location>
</feature>
<dbReference type="Proteomes" id="UP001221142">
    <property type="component" value="Unassembled WGS sequence"/>
</dbReference>
<name>A0AAD7C505_9AGAR</name>
<dbReference type="SUPFAM" id="SSF48452">
    <property type="entry name" value="TPR-like"/>
    <property type="match status" value="1"/>
</dbReference>
<dbReference type="AlphaFoldDB" id="A0AAD7C505"/>
<feature type="region of interest" description="Disordered" evidence="3">
    <location>
        <begin position="203"/>
        <end position="228"/>
    </location>
</feature>